<organism evidence="2 4">
    <name type="scientific">Vanilla planifolia</name>
    <name type="common">Vanilla</name>
    <dbReference type="NCBI Taxonomy" id="51239"/>
    <lineage>
        <taxon>Eukaryota</taxon>
        <taxon>Viridiplantae</taxon>
        <taxon>Streptophyta</taxon>
        <taxon>Embryophyta</taxon>
        <taxon>Tracheophyta</taxon>
        <taxon>Spermatophyta</taxon>
        <taxon>Magnoliopsida</taxon>
        <taxon>Liliopsida</taxon>
        <taxon>Asparagales</taxon>
        <taxon>Orchidaceae</taxon>
        <taxon>Vanilloideae</taxon>
        <taxon>Vanilleae</taxon>
        <taxon>Vanilla</taxon>
    </lineage>
</organism>
<dbReference type="EMBL" id="JADCNM010000632">
    <property type="protein sequence ID" value="KAG0445950.1"/>
    <property type="molecule type" value="Genomic_DNA"/>
</dbReference>
<protein>
    <submittedName>
        <fullName evidence="2">Uncharacterized protein</fullName>
    </submittedName>
</protein>
<gene>
    <name evidence="1" type="ORF">HPP92_029080</name>
    <name evidence="2" type="ORF">HPP92_029091</name>
</gene>
<dbReference type="Proteomes" id="UP000636800">
    <property type="component" value="Unassembled WGS sequence"/>
</dbReference>
<keyword evidence="3" id="KW-1185">Reference proteome</keyword>
<dbReference type="AlphaFoldDB" id="A0A835P4Z1"/>
<comment type="caution">
    <text evidence="2">The sequence shown here is derived from an EMBL/GenBank/DDBJ whole genome shotgun (WGS) entry which is preliminary data.</text>
</comment>
<evidence type="ECO:0000313" key="4">
    <source>
        <dbReference type="Proteomes" id="UP000639772"/>
    </source>
</evidence>
<dbReference type="Proteomes" id="UP000639772">
    <property type="component" value="Unassembled WGS sequence"/>
</dbReference>
<name>A0A835P4Z1_VANPL</name>
<proteinExistence type="predicted"/>
<dbReference type="EMBL" id="JADCNL010000631">
    <property type="protein sequence ID" value="KAG0445942.1"/>
    <property type="molecule type" value="Genomic_DNA"/>
</dbReference>
<evidence type="ECO:0000313" key="1">
    <source>
        <dbReference type="EMBL" id="KAG0445942.1"/>
    </source>
</evidence>
<accession>A0A835P4Z1</accession>
<reference evidence="3 4" key="1">
    <citation type="journal article" date="2020" name="Nat. Food">
        <title>A phased Vanilla planifolia genome enables genetic improvement of flavour and production.</title>
        <authorList>
            <person name="Hasing T."/>
            <person name="Tang H."/>
            <person name="Brym M."/>
            <person name="Khazi F."/>
            <person name="Huang T."/>
            <person name="Chambers A.H."/>
        </authorList>
    </citation>
    <scope>NUCLEOTIDE SEQUENCE [LARGE SCALE GENOMIC DNA]</scope>
    <source>
        <tissue evidence="2">Leaf</tissue>
    </source>
</reference>
<evidence type="ECO:0000313" key="3">
    <source>
        <dbReference type="Proteomes" id="UP000636800"/>
    </source>
</evidence>
<evidence type="ECO:0000313" key="2">
    <source>
        <dbReference type="EMBL" id="KAG0445950.1"/>
    </source>
</evidence>
<sequence length="123" mass="13710">MGRAKRLCGKEVGRLKWTQQQHDIGTEAVFSFFGLSSSGCFFRGRVNKDSGPAKTIHSSTLLKVGGAMRFDEDVFVGLTEGWLARYVNSEGTHDEWELCQVQKPLDKIPILRNPGDEAPLKRA</sequence>